<dbReference type="HOGENOM" id="CLU_487592_0_0_1"/>
<protein>
    <recommendedName>
        <fullName evidence="1">F-box domain-containing protein</fullName>
    </recommendedName>
</protein>
<sequence>MLVAGLPIELLDKLLDNIKKPSDLLSLALSSKSFQNLQHLIEHRHLTKRVKSVRIIPGVTEDEKLDDILVIPRRTLPHTRGARFEDFADLDPETALGCVRIILDVMKIMTSLQAFDWNASMNLREGQEPFHLLPYIFDSVSQSCPMLQSLYLLRNRKMGIEKRIVSPSRAPVVPKTLTHFYIPTDVLYWNIYRPTSLVKLSRQNMRVAAVRDLPQYISLFGVLSRLKTFDVPRMVLNEVLDVLGSEDLSRLTIISVKITEGNLPLLEKLKSIQYLTAFIPLSHVRDIVQNMSNMIGLRLQIATIDTTFGGKTKLAIPLDSLLVQLGELKSLRYFSLDGLAVFPIEDHDFAFSIVGFSDKTTVEYLHIYEIKSPIGLPERAWFWCRIVRNNEGKYMGYKRTRNQRVRGYLEIGVGFDEDTIYWWPMRRMKKYVLLLMIIKDHWSGVYCGARQPLEFKDPYGTLSSSSTMSLSTLPLEILEKLIGNIDKPRYLLALALVCKALGNILIPDHLDYRIIQCSPADAAVWEHHCFWDMDKSRFILYYPYLNLSRNLPLCSGLRI</sequence>
<dbReference type="InterPro" id="IPR001810">
    <property type="entry name" value="F-box_dom"/>
</dbReference>
<evidence type="ECO:0000313" key="3">
    <source>
        <dbReference type="Proteomes" id="UP000054279"/>
    </source>
</evidence>
<evidence type="ECO:0000313" key="2">
    <source>
        <dbReference type="EMBL" id="KIJ35105.1"/>
    </source>
</evidence>
<dbReference type="EMBL" id="KN837192">
    <property type="protein sequence ID" value="KIJ35105.1"/>
    <property type="molecule type" value="Genomic_DNA"/>
</dbReference>
<name>A0A0C9VC47_SPHS4</name>
<dbReference type="PROSITE" id="PS50181">
    <property type="entry name" value="FBOX"/>
    <property type="match status" value="1"/>
</dbReference>
<accession>A0A0C9VC47</accession>
<dbReference type="AlphaFoldDB" id="A0A0C9VC47"/>
<proteinExistence type="predicted"/>
<organism evidence="2 3">
    <name type="scientific">Sphaerobolus stellatus (strain SS14)</name>
    <dbReference type="NCBI Taxonomy" id="990650"/>
    <lineage>
        <taxon>Eukaryota</taxon>
        <taxon>Fungi</taxon>
        <taxon>Dikarya</taxon>
        <taxon>Basidiomycota</taxon>
        <taxon>Agaricomycotina</taxon>
        <taxon>Agaricomycetes</taxon>
        <taxon>Phallomycetidae</taxon>
        <taxon>Geastrales</taxon>
        <taxon>Sphaerobolaceae</taxon>
        <taxon>Sphaerobolus</taxon>
    </lineage>
</organism>
<gene>
    <name evidence="2" type="ORF">M422DRAFT_262661</name>
</gene>
<evidence type="ECO:0000259" key="1">
    <source>
        <dbReference type="PROSITE" id="PS50181"/>
    </source>
</evidence>
<feature type="domain" description="F-box" evidence="1">
    <location>
        <begin position="467"/>
        <end position="515"/>
    </location>
</feature>
<reference evidence="2 3" key="1">
    <citation type="submission" date="2014-06" db="EMBL/GenBank/DDBJ databases">
        <title>Evolutionary Origins and Diversification of the Mycorrhizal Mutualists.</title>
        <authorList>
            <consortium name="DOE Joint Genome Institute"/>
            <consortium name="Mycorrhizal Genomics Consortium"/>
            <person name="Kohler A."/>
            <person name="Kuo A."/>
            <person name="Nagy L.G."/>
            <person name="Floudas D."/>
            <person name="Copeland A."/>
            <person name="Barry K.W."/>
            <person name="Cichocki N."/>
            <person name="Veneault-Fourrey C."/>
            <person name="LaButti K."/>
            <person name="Lindquist E.A."/>
            <person name="Lipzen A."/>
            <person name="Lundell T."/>
            <person name="Morin E."/>
            <person name="Murat C."/>
            <person name="Riley R."/>
            <person name="Ohm R."/>
            <person name="Sun H."/>
            <person name="Tunlid A."/>
            <person name="Henrissat B."/>
            <person name="Grigoriev I.V."/>
            <person name="Hibbett D.S."/>
            <person name="Martin F."/>
        </authorList>
    </citation>
    <scope>NUCLEOTIDE SEQUENCE [LARGE SCALE GENOMIC DNA]</scope>
    <source>
        <strain evidence="2 3">SS14</strain>
    </source>
</reference>
<dbReference type="Proteomes" id="UP000054279">
    <property type="component" value="Unassembled WGS sequence"/>
</dbReference>
<keyword evidence="3" id="KW-1185">Reference proteome</keyword>